<evidence type="ECO:0000313" key="4">
    <source>
        <dbReference type="Proteomes" id="UP000235145"/>
    </source>
</evidence>
<dbReference type="GO" id="GO:0043531">
    <property type="term" value="F:ADP binding"/>
    <property type="evidence" value="ECO:0007669"/>
    <property type="project" value="InterPro"/>
</dbReference>
<dbReference type="InterPro" id="IPR002182">
    <property type="entry name" value="NB-ARC"/>
</dbReference>
<keyword evidence="4" id="KW-1185">Reference proteome</keyword>
<name>A0A9R1UP70_LACSA</name>
<dbReference type="PANTHER" id="PTHR23155">
    <property type="entry name" value="DISEASE RESISTANCE PROTEIN RP"/>
    <property type="match status" value="1"/>
</dbReference>
<organism evidence="3 4">
    <name type="scientific">Lactuca sativa</name>
    <name type="common">Garden lettuce</name>
    <dbReference type="NCBI Taxonomy" id="4236"/>
    <lineage>
        <taxon>Eukaryota</taxon>
        <taxon>Viridiplantae</taxon>
        <taxon>Streptophyta</taxon>
        <taxon>Embryophyta</taxon>
        <taxon>Tracheophyta</taxon>
        <taxon>Spermatophyta</taxon>
        <taxon>Magnoliopsida</taxon>
        <taxon>eudicotyledons</taxon>
        <taxon>Gunneridae</taxon>
        <taxon>Pentapetalae</taxon>
        <taxon>asterids</taxon>
        <taxon>campanulids</taxon>
        <taxon>Asterales</taxon>
        <taxon>Asteraceae</taxon>
        <taxon>Cichorioideae</taxon>
        <taxon>Cichorieae</taxon>
        <taxon>Lactucinae</taxon>
        <taxon>Lactuca</taxon>
    </lineage>
</organism>
<gene>
    <name evidence="3" type="ORF">LSAT_V11C800439230</name>
</gene>
<dbReference type="InterPro" id="IPR044974">
    <property type="entry name" value="Disease_R_plants"/>
</dbReference>
<dbReference type="AlphaFoldDB" id="A0A9R1UP70"/>
<dbReference type="PRINTS" id="PR00364">
    <property type="entry name" value="DISEASERSIST"/>
</dbReference>
<dbReference type="EMBL" id="NBSK02000008">
    <property type="protein sequence ID" value="KAJ0190602.1"/>
    <property type="molecule type" value="Genomic_DNA"/>
</dbReference>
<sequence length="181" mass="20962">MLHRSLYCQRYLIVIDDIWSTEAWDKLKLFFPDHNNRSRILLTSRLNEVASHAKSHGLIHHLQHLSEEESWKLLCEKVFKGDECPKWLVDPGKQIAKNCHGLPLSVVVMAGVLAKEARNKDLWVKISCSVQSYIASDEKGCLETIALSYDHLPLHLRVCFLYLGWILLNTTLLYGKQQDFY</sequence>
<comment type="caution">
    <text evidence="3">The sequence shown here is derived from an EMBL/GenBank/DDBJ whole genome shotgun (WGS) entry which is preliminary data.</text>
</comment>
<dbReference type="PANTHER" id="PTHR23155:SF1152">
    <property type="entry name" value="AAA+ ATPASE DOMAIN-CONTAINING PROTEIN"/>
    <property type="match status" value="1"/>
</dbReference>
<dbReference type="SUPFAM" id="SSF52540">
    <property type="entry name" value="P-loop containing nucleoside triphosphate hydrolases"/>
    <property type="match status" value="1"/>
</dbReference>
<dbReference type="Gene3D" id="1.10.8.430">
    <property type="entry name" value="Helical domain of apoptotic protease-activating factors"/>
    <property type="match status" value="1"/>
</dbReference>
<dbReference type="Pfam" id="PF00931">
    <property type="entry name" value="NB-ARC"/>
    <property type="match status" value="1"/>
</dbReference>
<evidence type="ECO:0000256" key="1">
    <source>
        <dbReference type="ARBA" id="ARBA00022614"/>
    </source>
</evidence>
<reference evidence="3 4" key="1">
    <citation type="journal article" date="2017" name="Nat. Commun.">
        <title>Genome assembly with in vitro proximity ligation data and whole-genome triplication in lettuce.</title>
        <authorList>
            <person name="Reyes-Chin-Wo S."/>
            <person name="Wang Z."/>
            <person name="Yang X."/>
            <person name="Kozik A."/>
            <person name="Arikit S."/>
            <person name="Song C."/>
            <person name="Xia L."/>
            <person name="Froenicke L."/>
            <person name="Lavelle D.O."/>
            <person name="Truco M.J."/>
            <person name="Xia R."/>
            <person name="Zhu S."/>
            <person name="Xu C."/>
            <person name="Xu H."/>
            <person name="Xu X."/>
            <person name="Cox K."/>
            <person name="Korf I."/>
            <person name="Meyers B.C."/>
            <person name="Michelmore R.W."/>
        </authorList>
    </citation>
    <scope>NUCLEOTIDE SEQUENCE [LARGE SCALE GENOMIC DNA]</scope>
    <source>
        <strain evidence="4">cv. Salinas</strain>
        <tissue evidence="3">Seedlings</tissue>
    </source>
</reference>
<proteinExistence type="predicted"/>
<dbReference type="Gene3D" id="3.40.50.300">
    <property type="entry name" value="P-loop containing nucleotide triphosphate hydrolases"/>
    <property type="match status" value="1"/>
</dbReference>
<dbReference type="Proteomes" id="UP000235145">
    <property type="component" value="Unassembled WGS sequence"/>
</dbReference>
<accession>A0A9R1UP70</accession>
<dbReference type="InterPro" id="IPR027417">
    <property type="entry name" value="P-loop_NTPase"/>
</dbReference>
<dbReference type="GO" id="GO:0006952">
    <property type="term" value="P:defense response"/>
    <property type="evidence" value="ECO:0007669"/>
    <property type="project" value="InterPro"/>
</dbReference>
<evidence type="ECO:0000313" key="3">
    <source>
        <dbReference type="EMBL" id="KAJ0190602.1"/>
    </source>
</evidence>
<dbReference type="InterPro" id="IPR042197">
    <property type="entry name" value="Apaf_helical"/>
</dbReference>
<evidence type="ECO:0000259" key="2">
    <source>
        <dbReference type="Pfam" id="PF00931"/>
    </source>
</evidence>
<keyword evidence="1" id="KW-0433">Leucine-rich repeat</keyword>
<protein>
    <recommendedName>
        <fullName evidence="2">NB-ARC domain-containing protein</fullName>
    </recommendedName>
</protein>
<feature type="domain" description="NB-ARC" evidence="2">
    <location>
        <begin position="1"/>
        <end position="82"/>
    </location>
</feature>